<keyword evidence="1" id="KW-0934">Plastid</keyword>
<reference evidence="1" key="1">
    <citation type="journal article" date="2017" name="J. Phycol.">
        <title>Analysis of chloroplast genomes and a supermatrix inform reclassification of the Rhodomelaceae (Rhodophyta).</title>
        <authorList>
            <person name="Diaz-Tapia P."/>
            <person name="Maggs C.A."/>
            <person name="West J.A."/>
            <person name="Verbruggen H."/>
        </authorList>
    </citation>
    <scope>NUCLEOTIDE SEQUENCE</scope>
    <source>
        <strain evidence="1">PD852</strain>
    </source>
</reference>
<dbReference type="InterPro" id="IPR019656">
    <property type="entry name" value="Uncharacterised_Ycf34"/>
</dbReference>
<gene>
    <name evidence="1" type="primary">ycf34</name>
</gene>
<dbReference type="GeneID" id="33357843"/>
<dbReference type="EMBL" id="MF101434">
    <property type="protein sequence ID" value="ARW64742.1"/>
    <property type="molecule type" value="Genomic_DNA"/>
</dbReference>
<protein>
    <recommendedName>
        <fullName evidence="2">Ycf34</fullName>
    </recommendedName>
</protein>
<accession>A0A1Z1MFU6</accession>
<dbReference type="Pfam" id="PF10718">
    <property type="entry name" value="Ycf34"/>
    <property type="match status" value="1"/>
</dbReference>
<keyword evidence="1" id="KW-0150">Chloroplast</keyword>
<dbReference type="RefSeq" id="YP_009395762.1">
    <property type="nucleotide sequence ID" value="NC_035279.1"/>
</dbReference>
<evidence type="ECO:0000313" key="1">
    <source>
        <dbReference type="EMBL" id="ARW64742.1"/>
    </source>
</evidence>
<geneLocation type="chloroplast" evidence="1"/>
<dbReference type="AlphaFoldDB" id="A0A1Z1MFU6"/>
<evidence type="ECO:0008006" key="2">
    <source>
        <dbReference type="Google" id="ProtNLM"/>
    </source>
</evidence>
<proteinExistence type="predicted"/>
<sequence>MCICINCRHIHKCTTYQFIEEQHKNINIAKKNIKNYFTPINTIIIVNINKQEKYITLDWDLQQCSSFTEKPGFWLFSY</sequence>
<name>A0A1Z1MFU6_9FLOR</name>
<organism evidence="1">
    <name type="scientific">Herposiphonia versicolor</name>
    <dbReference type="NCBI Taxonomy" id="2007163"/>
    <lineage>
        <taxon>Eukaryota</taxon>
        <taxon>Rhodophyta</taxon>
        <taxon>Florideophyceae</taxon>
        <taxon>Rhodymeniophycidae</taxon>
        <taxon>Ceramiales</taxon>
        <taxon>Rhodomelaceae</taxon>
        <taxon>Herposiphonieae</taxon>
        <taxon>Herposiphonia</taxon>
    </lineage>
</organism>